<evidence type="ECO:0000256" key="1">
    <source>
        <dbReference type="SAM" id="MobiDB-lite"/>
    </source>
</evidence>
<sequence length="430" mass="46886">MEYDTQNDSDNTGARNMWSDVGAFTAQLHKHAHVRLRPAECAVILRELSGPEQSSTPAIFYKNGGQTALMAYTLTKKATESRAQFKGKSVLVALIKEIENTPPAYREALASAIAKNVTPEATAKVQESYRRMMSRSSNAVPREQGLQRRMTDGNDGPPSTPETTQRPTGPVNDDVLPPNLANTAKTIVIPDNEDPATTSTPEMKPIVISDSEDLPTTSANTMSPIVPSSRTATYNCGDQSAQVAHHDIESLAETEQILVNASLAETTKLYPPYLSSAVRRVRDPANPNEFVAAISMKFPNSQMNIKSDCEMALEIAANKVEHMAMELFSAHLETIEGLRYIYLPGGAKVWPNPNLTLQGCKREVVSSMFGSETANAIMVTHAYQMEVKQGLDRTDCISMEISQGADMAGLVFLRLGLGEGSLIAKRLNLR</sequence>
<name>A0A0D2FI24_9EURO</name>
<feature type="region of interest" description="Disordered" evidence="1">
    <location>
        <begin position="127"/>
        <end position="204"/>
    </location>
</feature>
<proteinExistence type="predicted"/>
<evidence type="ECO:0000313" key="2">
    <source>
        <dbReference type="EMBL" id="KIW66405.1"/>
    </source>
</evidence>
<gene>
    <name evidence="2" type="ORF">PV04_05741</name>
</gene>
<dbReference type="Proteomes" id="UP000054266">
    <property type="component" value="Unassembled WGS sequence"/>
</dbReference>
<dbReference type="HOGENOM" id="CLU_028279_1_0_1"/>
<dbReference type="AlphaFoldDB" id="A0A0D2FI24"/>
<reference evidence="2 3" key="1">
    <citation type="submission" date="2015-01" db="EMBL/GenBank/DDBJ databases">
        <title>The Genome Sequence of Capronia semiimmersa CBS27337.</title>
        <authorList>
            <consortium name="The Broad Institute Genomics Platform"/>
            <person name="Cuomo C."/>
            <person name="de Hoog S."/>
            <person name="Gorbushina A."/>
            <person name="Stielow B."/>
            <person name="Teixiera M."/>
            <person name="Abouelleil A."/>
            <person name="Chapman S.B."/>
            <person name="Priest M."/>
            <person name="Young S.K."/>
            <person name="Wortman J."/>
            <person name="Nusbaum C."/>
            <person name="Birren B."/>
        </authorList>
    </citation>
    <scope>NUCLEOTIDE SEQUENCE [LARGE SCALE GENOMIC DNA]</scope>
    <source>
        <strain evidence="2 3">CBS 27337</strain>
    </source>
</reference>
<protein>
    <submittedName>
        <fullName evidence="2">Uncharacterized protein</fullName>
    </submittedName>
</protein>
<keyword evidence="3" id="KW-1185">Reference proteome</keyword>
<organism evidence="2 3">
    <name type="scientific">Phialophora macrospora</name>
    <dbReference type="NCBI Taxonomy" id="1851006"/>
    <lineage>
        <taxon>Eukaryota</taxon>
        <taxon>Fungi</taxon>
        <taxon>Dikarya</taxon>
        <taxon>Ascomycota</taxon>
        <taxon>Pezizomycotina</taxon>
        <taxon>Eurotiomycetes</taxon>
        <taxon>Chaetothyriomycetidae</taxon>
        <taxon>Chaetothyriales</taxon>
        <taxon>Herpotrichiellaceae</taxon>
        <taxon>Phialophora</taxon>
    </lineage>
</organism>
<evidence type="ECO:0000313" key="3">
    <source>
        <dbReference type="Proteomes" id="UP000054266"/>
    </source>
</evidence>
<dbReference type="STRING" id="5601.A0A0D2FI24"/>
<accession>A0A0D2FI24</accession>
<dbReference type="EMBL" id="KN846959">
    <property type="protein sequence ID" value="KIW66405.1"/>
    <property type="molecule type" value="Genomic_DNA"/>
</dbReference>